<proteinExistence type="predicted"/>
<comment type="caution">
    <text evidence="1">The sequence shown here is derived from an EMBL/GenBank/DDBJ whole genome shotgun (WGS) entry which is preliminary data.</text>
</comment>
<accession>A0AAE1DAG0</accession>
<evidence type="ECO:0000313" key="2">
    <source>
        <dbReference type="Proteomes" id="UP001283361"/>
    </source>
</evidence>
<sequence length="95" mass="10680">MRRGIEICLQSRLLTRGFFPVDSATKCDAGGWGKKLEKEWLAGTGMIRNVEIVDRIDVGPSSVQSLEQLRWFMSGSPPGRHFSSLRHARPYLAGY</sequence>
<name>A0AAE1DAG0_9GAST</name>
<evidence type="ECO:0000313" key="1">
    <source>
        <dbReference type="EMBL" id="KAK3762298.1"/>
    </source>
</evidence>
<keyword evidence="2" id="KW-1185">Reference proteome</keyword>
<organism evidence="1 2">
    <name type="scientific">Elysia crispata</name>
    <name type="common">lettuce slug</name>
    <dbReference type="NCBI Taxonomy" id="231223"/>
    <lineage>
        <taxon>Eukaryota</taxon>
        <taxon>Metazoa</taxon>
        <taxon>Spiralia</taxon>
        <taxon>Lophotrochozoa</taxon>
        <taxon>Mollusca</taxon>
        <taxon>Gastropoda</taxon>
        <taxon>Heterobranchia</taxon>
        <taxon>Euthyneura</taxon>
        <taxon>Panpulmonata</taxon>
        <taxon>Sacoglossa</taxon>
        <taxon>Placobranchoidea</taxon>
        <taxon>Plakobranchidae</taxon>
        <taxon>Elysia</taxon>
    </lineage>
</organism>
<gene>
    <name evidence="1" type="ORF">RRG08_006043</name>
</gene>
<reference evidence="1" key="1">
    <citation type="journal article" date="2023" name="G3 (Bethesda)">
        <title>A reference genome for the long-term kleptoplast-retaining sea slug Elysia crispata morphotype clarki.</title>
        <authorList>
            <person name="Eastman K.E."/>
            <person name="Pendleton A.L."/>
            <person name="Shaikh M.A."/>
            <person name="Suttiyut T."/>
            <person name="Ogas R."/>
            <person name="Tomko P."/>
            <person name="Gavelis G."/>
            <person name="Widhalm J.R."/>
            <person name="Wisecaver J.H."/>
        </authorList>
    </citation>
    <scope>NUCLEOTIDE SEQUENCE</scope>
    <source>
        <strain evidence="1">ECLA1</strain>
    </source>
</reference>
<protein>
    <submittedName>
        <fullName evidence="1">Uncharacterized protein</fullName>
    </submittedName>
</protein>
<dbReference type="EMBL" id="JAWDGP010004725">
    <property type="protein sequence ID" value="KAK3762298.1"/>
    <property type="molecule type" value="Genomic_DNA"/>
</dbReference>
<dbReference type="Proteomes" id="UP001283361">
    <property type="component" value="Unassembled WGS sequence"/>
</dbReference>
<dbReference type="AlphaFoldDB" id="A0AAE1DAG0"/>